<dbReference type="RefSeq" id="WP_134245310.1">
    <property type="nucleotide sequence ID" value="NZ_SNTY01000067.1"/>
</dbReference>
<organism evidence="3 4">
    <name type="scientific">Alkanindiges illinoisensis</name>
    <dbReference type="NCBI Taxonomy" id="197183"/>
    <lineage>
        <taxon>Bacteria</taxon>
        <taxon>Pseudomonadati</taxon>
        <taxon>Pseudomonadota</taxon>
        <taxon>Gammaproteobacteria</taxon>
        <taxon>Moraxellales</taxon>
        <taxon>Moraxellaceae</taxon>
        <taxon>Alkanindiges</taxon>
    </lineage>
</organism>
<dbReference type="AlphaFoldDB" id="A0A4Y7X9M9"/>
<evidence type="ECO:0000256" key="1">
    <source>
        <dbReference type="SAM" id="MobiDB-lite"/>
    </source>
</evidence>
<sequence length="185" mass="20167">MQRQHVGLILGLIAWCMQLVVFVQPFLPGHSVPGFGVCQIIIDAFGSSLSGQAASHAQGQSHSQSGNVLAVQAQQSQYRQLQYHQSQQRQSFQHDSPPHQHAMADAMAGSAAPVHTVDHHFSHLSCGFCTLYGHAIPPPDLQPFWSAAALTVYVTLPRFYYAAIPALTPDYITPQSRAPPPDYIA</sequence>
<accession>A0A4Y7X9M9</accession>
<feature type="transmembrane region" description="Helical" evidence="2">
    <location>
        <begin position="7"/>
        <end position="27"/>
    </location>
</feature>
<gene>
    <name evidence="3" type="ORF">E2B99_12300</name>
</gene>
<keyword evidence="2" id="KW-0812">Transmembrane</keyword>
<reference evidence="3 4" key="1">
    <citation type="submission" date="2019-03" db="EMBL/GenBank/DDBJ databases">
        <title>Alkanindiges illinoisensis: a potential pathogenic isolated from ascites of a gastric cancer patient with abdominal metastasis.</title>
        <authorList>
            <person name="Hu X."/>
            <person name="Yang B."/>
            <person name="Yan X."/>
            <person name="Lin L."/>
            <person name="Zhao H."/>
            <person name="Zhou F."/>
            <person name="Su B."/>
            <person name="Chen J."/>
            <person name="Rui Y."/>
            <person name="Wang Q."/>
            <person name="Zheng L."/>
        </authorList>
    </citation>
    <scope>NUCLEOTIDE SEQUENCE [LARGE SCALE GENOMIC DNA]</scope>
    <source>
        <strain evidence="3 4">NFYY 23406</strain>
    </source>
</reference>
<protein>
    <submittedName>
        <fullName evidence="3">DUF2946 domain-containing protein</fullName>
    </submittedName>
</protein>
<dbReference type="Proteomes" id="UP000297834">
    <property type="component" value="Unassembled WGS sequence"/>
</dbReference>
<keyword evidence="2" id="KW-0472">Membrane</keyword>
<evidence type="ECO:0000256" key="2">
    <source>
        <dbReference type="SAM" id="Phobius"/>
    </source>
</evidence>
<keyword evidence="4" id="KW-1185">Reference proteome</keyword>
<dbReference type="OrthoDB" id="6717385at2"/>
<comment type="caution">
    <text evidence="3">The sequence shown here is derived from an EMBL/GenBank/DDBJ whole genome shotgun (WGS) entry which is preliminary data.</text>
</comment>
<feature type="compositionally biased region" description="Low complexity" evidence="1">
    <location>
        <begin position="84"/>
        <end position="94"/>
    </location>
</feature>
<evidence type="ECO:0000313" key="3">
    <source>
        <dbReference type="EMBL" id="TEU24191.1"/>
    </source>
</evidence>
<dbReference type="EMBL" id="SNTY01000067">
    <property type="protein sequence ID" value="TEU24191.1"/>
    <property type="molecule type" value="Genomic_DNA"/>
</dbReference>
<evidence type="ECO:0000313" key="4">
    <source>
        <dbReference type="Proteomes" id="UP000297834"/>
    </source>
</evidence>
<proteinExistence type="predicted"/>
<name>A0A4Y7X9M9_9GAMM</name>
<feature type="region of interest" description="Disordered" evidence="1">
    <location>
        <begin position="84"/>
        <end position="107"/>
    </location>
</feature>
<keyword evidence="2" id="KW-1133">Transmembrane helix</keyword>